<sequence>MSKQPEQQPEQIVEKKQLWEINDVILNNNYSPQETDDGIYYKLVTNRSDLPVGFSEFERFVIIGSPFTGMMLMHLSLFRKDAIEDRENAEMIAISSGNVSQSIRHVGGTYDPNYQLPSQRIAHAHTIQQVLSSGKRSKDRRGKGEGKN</sequence>
<name>A0AAX6MH51_9PEZI</name>
<dbReference type="AlphaFoldDB" id="A0AAX6MH51"/>
<keyword evidence="2" id="KW-1185">Reference proteome</keyword>
<evidence type="ECO:0000313" key="2">
    <source>
        <dbReference type="Proteomes" id="UP001369815"/>
    </source>
</evidence>
<organism evidence="1 2">
    <name type="scientific">Daldinia eschscholtzii</name>
    <dbReference type="NCBI Taxonomy" id="292717"/>
    <lineage>
        <taxon>Eukaryota</taxon>
        <taxon>Fungi</taxon>
        <taxon>Dikarya</taxon>
        <taxon>Ascomycota</taxon>
        <taxon>Pezizomycotina</taxon>
        <taxon>Sordariomycetes</taxon>
        <taxon>Xylariomycetidae</taxon>
        <taxon>Xylariales</taxon>
        <taxon>Hypoxylaceae</taxon>
        <taxon>Daldinia</taxon>
    </lineage>
</organism>
<protein>
    <submittedName>
        <fullName evidence="1">Uncharacterized protein</fullName>
    </submittedName>
</protein>
<gene>
    <name evidence="1" type="ORF">Daesc_006270</name>
</gene>
<dbReference type="Proteomes" id="UP001369815">
    <property type="component" value="Unassembled WGS sequence"/>
</dbReference>
<evidence type="ECO:0000313" key="1">
    <source>
        <dbReference type="EMBL" id="KAK6951747.1"/>
    </source>
</evidence>
<dbReference type="EMBL" id="JBANMG010000006">
    <property type="protein sequence ID" value="KAK6951747.1"/>
    <property type="molecule type" value="Genomic_DNA"/>
</dbReference>
<accession>A0AAX6MH51</accession>
<proteinExistence type="predicted"/>
<reference evidence="1 2" key="1">
    <citation type="journal article" date="2024" name="Front Chem Biol">
        <title>Unveiling the potential of Daldinia eschscholtzii MFLUCC 19-0629 through bioactivity and bioinformatics studies for enhanced sustainable agriculture production.</title>
        <authorList>
            <person name="Brooks S."/>
            <person name="Weaver J.A."/>
            <person name="Klomchit A."/>
            <person name="Alharthi S.A."/>
            <person name="Onlamun T."/>
            <person name="Nurani R."/>
            <person name="Vong T.K."/>
            <person name="Alberti F."/>
            <person name="Greco C."/>
        </authorList>
    </citation>
    <scope>NUCLEOTIDE SEQUENCE [LARGE SCALE GENOMIC DNA]</scope>
    <source>
        <strain evidence="1">MFLUCC 19-0629</strain>
    </source>
</reference>
<comment type="caution">
    <text evidence="1">The sequence shown here is derived from an EMBL/GenBank/DDBJ whole genome shotgun (WGS) entry which is preliminary data.</text>
</comment>